<dbReference type="EMBL" id="ODYU01011411">
    <property type="protein sequence ID" value="SOQ57138.1"/>
    <property type="molecule type" value="Genomic_DNA"/>
</dbReference>
<gene>
    <name evidence="1" type="ORF">SFRICE_038272</name>
</gene>
<organism evidence="1">
    <name type="scientific">Spodoptera frugiperda</name>
    <name type="common">Fall armyworm</name>
    <dbReference type="NCBI Taxonomy" id="7108"/>
    <lineage>
        <taxon>Eukaryota</taxon>
        <taxon>Metazoa</taxon>
        <taxon>Ecdysozoa</taxon>
        <taxon>Arthropoda</taxon>
        <taxon>Hexapoda</taxon>
        <taxon>Insecta</taxon>
        <taxon>Pterygota</taxon>
        <taxon>Neoptera</taxon>
        <taxon>Endopterygota</taxon>
        <taxon>Lepidoptera</taxon>
        <taxon>Glossata</taxon>
        <taxon>Ditrysia</taxon>
        <taxon>Noctuoidea</taxon>
        <taxon>Noctuidae</taxon>
        <taxon>Amphipyrinae</taxon>
        <taxon>Spodoptera</taxon>
    </lineage>
</organism>
<reference evidence="1" key="1">
    <citation type="submission" date="2016-07" db="EMBL/GenBank/DDBJ databases">
        <authorList>
            <person name="Bretaudeau A."/>
        </authorList>
    </citation>
    <scope>NUCLEOTIDE SEQUENCE</scope>
    <source>
        <strain evidence="1">Rice</strain>
        <tissue evidence="1">Whole body</tissue>
    </source>
</reference>
<name>A0A2H1WVQ9_SPOFR</name>
<proteinExistence type="predicted"/>
<dbReference type="AlphaFoldDB" id="A0A2H1WVQ9"/>
<sequence length="168" mass="18178">MKLLPTGGTNDYTVGAVAGHPAAGLCVAGSIPARSNTLCDSQIVVSGLGVMCTHDIGKNPSVEQGLLKEFDPETKNQLLPNDIINTYTYLYIYNSSVSVYVTELLFNDWADFDEFFYVCSRGSENGLDSQFCPPDNLLILECFTLDPTDGGTIAVSNIMTLDSVITFE</sequence>
<protein>
    <submittedName>
        <fullName evidence="1">SFRICE_038272</fullName>
    </submittedName>
</protein>
<accession>A0A2H1WVQ9</accession>
<evidence type="ECO:0000313" key="1">
    <source>
        <dbReference type="EMBL" id="SOQ57138.1"/>
    </source>
</evidence>